<dbReference type="EMBL" id="BMAV01007632">
    <property type="protein sequence ID" value="GFY50666.1"/>
    <property type="molecule type" value="Genomic_DNA"/>
</dbReference>
<organism evidence="2 3">
    <name type="scientific">Trichonephila inaurata madagascariensis</name>
    <dbReference type="NCBI Taxonomy" id="2747483"/>
    <lineage>
        <taxon>Eukaryota</taxon>
        <taxon>Metazoa</taxon>
        <taxon>Ecdysozoa</taxon>
        <taxon>Arthropoda</taxon>
        <taxon>Chelicerata</taxon>
        <taxon>Arachnida</taxon>
        <taxon>Araneae</taxon>
        <taxon>Araneomorphae</taxon>
        <taxon>Entelegynae</taxon>
        <taxon>Araneoidea</taxon>
        <taxon>Nephilidae</taxon>
        <taxon>Trichonephila</taxon>
        <taxon>Trichonephila inaurata</taxon>
    </lineage>
</organism>
<dbReference type="AlphaFoldDB" id="A0A8X6XF75"/>
<accession>A0A8X6XF75</accession>
<reference evidence="2" key="1">
    <citation type="submission" date="2020-08" db="EMBL/GenBank/DDBJ databases">
        <title>Multicomponent nature underlies the extraordinary mechanical properties of spider dragline silk.</title>
        <authorList>
            <person name="Kono N."/>
            <person name="Nakamura H."/>
            <person name="Mori M."/>
            <person name="Yoshida Y."/>
            <person name="Ohtoshi R."/>
            <person name="Malay A.D."/>
            <person name="Moran D.A.P."/>
            <person name="Tomita M."/>
            <person name="Numata K."/>
            <person name="Arakawa K."/>
        </authorList>
    </citation>
    <scope>NUCLEOTIDE SEQUENCE</scope>
</reference>
<name>A0A8X6XF75_9ARAC</name>
<proteinExistence type="predicted"/>
<evidence type="ECO:0000313" key="3">
    <source>
        <dbReference type="Proteomes" id="UP000886998"/>
    </source>
</evidence>
<sequence length="78" mass="9044">MRSRIRGKDRKSSHPKKSFLPIDRKRDLVWDSTLPRNNCSAEFSSALAKSNNRWGIFMASIHSSDERHKKKPMPASDF</sequence>
<dbReference type="Proteomes" id="UP000886998">
    <property type="component" value="Unassembled WGS sequence"/>
</dbReference>
<keyword evidence="3" id="KW-1185">Reference proteome</keyword>
<evidence type="ECO:0000313" key="2">
    <source>
        <dbReference type="EMBL" id="GFY50666.1"/>
    </source>
</evidence>
<protein>
    <submittedName>
        <fullName evidence="2">Uncharacterized protein</fullName>
    </submittedName>
</protein>
<feature type="compositionally biased region" description="Basic residues" evidence="1">
    <location>
        <begin position="1"/>
        <end position="17"/>
    </location>
</feature>
<comment type="caution">
    <text evidence="2">The sequence shown here is derived from an EMBL/GenBank/DDBJ whole genome shotgun (WGS) entry which is preliminary data.</text>
</comment>
<evidence type="ECO:0000256" key="1">
    <source>
        <dbReference type="SAM" id="MobiDB-lite"/>
    </source>
</evidence>
<gene>
    <name evidence="2" type="ORF">TNIN_342721</name>
</gene>
<feature type="region of interest" description="Disordered" evidence="1">
    <location>
        <begin position="1"/>
        <end position="20"/>
    </location>
</feature>